<dbReference type="InterPro" id="IPR006665">
    <property type="entry name" value="OmpA-like"/>
</dbReference>
<dbReference type="eggNOG" id="COG2885">
    <property type="taxonomic scope" value="Bacteria"/>
</dbReference>
<evidence type="ECO:0000256" key="5">
    <source>
        <dbReference type="SAM" id="SignalP"/>
    </source>
</evidence>
<reference evidence="7 8" key="1">
    <citation type="journal article" date="2013" name="Genome Announc.">
        <title>Genome Sequence of the Polycyclic Aromatic Hydrocarbon-Degrading Bacterium Strain Marinobacter nanhaiticus D15-8WT.</title>
        <authorList>
            <person name="Cui Z."/>
            <person name="Gao W."/>
            <person name="Li Q."/>
            <person name="Xu G."/>
            <person name="Zheng L."/>
        </authorList>
    </citation>
    <scope>NUCLEOTIDE SEQUENCE [LARGE SCALE GENOMIC DNA]</scope>
    <source>
        <strain evidence="7 8">D15-8W</strain>
    </source>
</reference>
<dbReference type="GO" id="GO:0009279">
    <property type="term" value="C:cell outer membrane"/>
    <property type="evidence" value="ECO:0007669"/>
    <property type="project" value="UniProtKB-SubCell"/>
</dbReference>
<feature type="signal peptide" evidence="5">
    <location>
        <begin position="1"/>
        <end position="23"/>
    </location>
</feature>
<keyword evidence="5" id="KW-0732">Signal</keyword>
<accession>N6VTQ8</accession>
<dbReference type="CDD" id="cd07185">
    <property type="entry name" value="OmpA_C-like"/>
    <property type="match status" value="1"/>
</dbReference>
<keyword evidence="8" id="KW-1185">Reference proteome</keyword>
<dbReference type="PRINTS" id="PR01021">
    <property type="entry name" value="OMPADOMAIN"/>
</dbReference>
<dbReference type="InterPro" id="IPR006664">
    <property type="entry name" value="OMP_bac"/>
</dbReference>
<dbReference type="EMBL" id="APLQ01000014">
    <property type="protein sequence ID" value="ENO13540.2"/>
    <property type="molecule type" value="Genomic_DNA"/>
</dbReference>
<feature type="domain" description="OmpA-like" evidence="6">
    <location>
        <begin position="170"/>
        <end position="283"/>
    </location>
</feature>
<dbReference type="InterPro" id="IPR050330">
    <property type="entry name" value="Bact_OuterMem_StrucFunc"/>
</dbReference>
<dbReference type="InterPro" id="IPR041544">
    <property type="entry name" value="MotY_N"/>
</dbReference>
<dbReference type="Proteomes" id="UP000013165">
    <property type="component" value="Unassembled WGS sequence"/>
</dbReference>
<dbReference type="PANTHER" id="PTHR30329">
    <property type="entry name" value="STATOR ELEMENT OF FLAGELLAR MOTOR COMPLEX"/>
    <property type="match status" value="1"/>
</dbReference>
<dbReference type="PATRIC" id="fig|626887.3.peg.3818"/>
<dbReference type="HOGENOM" id="CLU_069369_0_0_6"/>
<dbReference type="PRINTS" id="PR01023">
    <property type="entry name" value="NAFLGMOTY"/>
</dbReference>
<dbReference type="Gene3D" id="2.60.40.2540">
    <property type="match status" value="1"/>
</dbReference>
<dbReference type="SUPFAM" id="SSF103088">
    <property type="entry name" value="OmpA-like"/>
    <property type="match status" value="1"/>
</dbReference>
<dbReference type="Gene3D" id="3.30.1330.60">
    <property type="entry name" value="OmpA-like domain"/>
    <property type="match status" value="1"/>
</dbReference>
<sequence length="302" mass="33370">MRQTIRTLMILPLLGIPAVGSEAASFGAGIENSQWYLASSVFSCTLTHEVPGYGRAVFQHRAGEDLKFFLESDIRLMKTGRASLNIEAPSWRPGATPRPLGAVQVTDDRRSVSVETAQAMAMVQGLMSGMAPTVTSEARYSPQPVRVSVSNINFPATFNDYRTCTASLLPVNYDQIQRSRIRFKLDSAELSNADLDRLDLIIQFVQADSTISQIYVDGHTDSSGSRIHNRTLSEQRANAVTDYLTANGLSQELIVTRYHGERYPASSSASDNRRTTVRLERQGEERRTLQRAGAELDPRVNG</sequence>
<feature type="region of interest" description="Disordered" evidence="4">
    <location>
        <begin position="263"/>
        <end position="302"/>
    </location>
</feature>
<evidence type="ECO:0000256" key="3">
    <source>
        <dbReference type="PROSITE-ProRule" id="PRU00473"/>
    </source>
</evidence>
<dbReference type="InterPro" id="IPR036737">
    <property type="entry name" value="OmpA-like_sf"/>
</dbReference>
<evidence type="ECO:0000259" key="6">
    <source>
        <dbReference type="PROSITE" id="PS51123"/>
    </source>
</evidence>
<dbReference type="PROSITE" id="PS51123">
    <property type="entry name" value="OMPA_2"/>
    <property type="match status" value="1"/>
</dbReference>
<feature type="chain" id="PRO_5016756319" evidence="5">
    <location>
        <begin position="24"/>
        <end position="302"/>
    </location>
</feature>
<evidence type="ECO:0000256" key="1">
    <source>
        <dbReference type="ARBA" id="ARBA00004442"/>
    </source>
</evidence>
<gene>
    <name evidence="7" type="ORF">J057_19130</name>
</gene>
<comment type="caution">
    <text evidence="7">The sequence shown here is derived from an EMBL/GenBank/DDBJ whole genome shotgun (WGS) entry which is preliminary data.</text>
</comment>
<feature type="compositionally biased region" description="Basic and acidic residues" evidence="4">
    <location>
        <begin position="271"/>
        <end position="302"/>
    </location>
</feature>
<comment type="subcellular location">
    <subcellularLocation>
        <location evidence="1">Cell outer membrane</location>
    </subcellularLocation>
</comment>
<evidence type="ECO:0000256" key="2">
    <source>
        <dbReference type="ARBA" id="ARBA00023136"/>
    </source>
</evidence>
<dbReference type="STRING" id="626887.J057_19130"/>
<organism evidence="7 8">
    <name type="scientific">Marinobacter nanhaiticus D15-8W</name>
    <dbReference type="NCBI Taxonomy" id="626887"/>
    <lineage>
        <taxon>Bacteria</taxon>
        <taxon>Pseudomonadati</taxon>
        <taxon>Pseudomonadota</taxon>
        <taxon>Gammaproteobacteria</taxon>
        <taxon>Pseudomonadales</taxon>
        <taxon>Marinobacteraceae</taxon>
        <taxon>Marinobacter</taxon>
    </lineage>
</organism>
<protein>
    <submittedName>
        <fullName evidence="7">OmpA family protein</fullName>
    </submittedName>
</protein>
<name>N6VTQ8_9GAMM</name>
<dbReference type="Pfam" id="PF18393">
    <property type="entry name" value="MotY_N"/>
    <property type="match status" value="1"/>
</dbReference>
<evidence type="ECO:0000313" key="7">
    <source>
        <dbReference type="EMBL" id="ENO13540.2"/>
    </source>
</evidence>
<dbReference type="OrthoDB" id="6905929at2"/>
<evidence type="ECO:0000313" key="8">
    <source>
        <dbReference type="Proteomes" id="UP000013165"/>
    </source>
</evidence>
<evidence type="ECO:0000256" key="4">
    <source>
        <dbReference type="SAM" id="MobiDB-lite"/>
    </source>
</evidence>
<dbReference type="PANTHER" id="PTHR30329:SF17">
    <property type="entry name" value="LIPOPROTEIN YFIB-RELATED"/>
    <property type="match status" value="1"/>
</dbReference>
<proteinExistence type="predicted"/>
<dbReference type="RefSeq" id="WP_040883377.1">
    <property type="nucleotide sequence ID" value="NZ_AP028878.1"/>
</dbReference>
<dbReference type="Pfam" id="PF00691">
    <property type="entry name" value="OmpA"/>
    <property type="match status" value="1"/>
</dbReference>
<keyword evidence="2 3" id="KW-0472">Membrane</keyword>
<dbReference type="AlphaFoldDB" id="N6VTQ8"/>